<proteinExistence type="predicted"/>
<dbReference type="Proteomes" id="UP001054846">
    <property type="component" value="Chromosome"/>
</dbReference>
<dbReference type="PROSITE" id="PS51257">
    <property type="entry name" value="PROKAR_LIPOPROTEIN"/>
    <property type="match status" value="1"/>
</dbReference>
<evidence type="ECO:0000313" key="1">
    <source>
        <dbReference type="EMBL" id="UFP94598.1"/>
    </source>
</evidence>
<keyword evidence="2" id="KW-1185">Reference proteome</keyword>
<dbReference type="RefSeq" id="WP_230841646.1">
    <property type="nucleotide sequence ID" value="NZ_CP063845.1"/>
</dbReference>
<accession>A0ABY3PLQ4</accession>
<evidence type="ECO:0000313" key="2">
    <source>
        <dbReference type="Proteomes" id="UP001054846"/>
    </source>
</evidence>
<protein>
    <submittedName>
        <fullName evidence="1">Uncharacterized protein</fullName>
    </submittedName>
</protein>
<sequence length="295" mass="32138">MSSDAHRHLFVSTLAAIALLGCGAASNEDYARLAQAGNAYTTAMDKMLVTTGKMRVNATSEKLLESDALANVSTDQYASNSSTDEELLVITDELRQQNKLLGRYFNVLLELATSDAPERASEAASTIGTSIEGITAKLEPKVSRPVSGLLVSLTKLAVSEKIRGALREELDQRQLTVRKALYIEADLFQQLARDLQASLNDVKRAQTKRLIIPPLVAEEPITNTGQADAWIGTRRAIVTKRISAQDLEEASTATQEMRLAFEDLLTDKLTIARVKNLLVQIDSISKIADSLNPDP</sequence>
<name>A0ABY3PLQ4_9CYAN</name>
<gene>
    <name evidence="1" type="ORF">ISF26_23175</name>
</gene>
<organism evidence="1 2">
    <name type="scientific">Gloeobacter morelensis MG652769</name>
    <dbReference type="NCBI Taxonomy" id="2781736"/>
    <lineage>
        <taxon>Bacteria</taxon>
        <taxon>Bacillati</taxon>
        <taxon>Cyanobacteriota</taxon>
        <taxon>Cyanophyceae</taxon>
        <taxon>Gloeobacterales</taxon>
        <taxon>Gloeobacteraceae</taxon>
        <taxon>Gloeobacter</taxon>
        <taxon>Gloeobacter morelensis</taxon>
    </lineage>
</organism>
<dbReference type="EMBL" id="CP063845">
    <property type="protein sequence ID" value="UFP94598.1"/>
    <property type="molecule type" value="Genomic_DNA"/>
</dbReference>
<reference evidence="1 2" key="1">
    <citation type="journal article" date="2021" name="Genome Biol. Evol.">
        <title>Complete Genome Sequencing of a Novel Gloeobacter Species from a Waterfall Cave in Mexico.</title>
        <authorList>
            <person name="Saw J.H."/>
            <person name="Cardona T."/>
            <person name="Montejano G."/>
        </authorList>
    </citation>
    <scope>NUCLEOTIDE SEQUENCE [LARGE SCALE GENOMIC DNA]</scope>
    <source>
        <strain evidence="1">MG652769</strain>
    </source>
</reference>